<dbReference type="CDD" id="cd03483">
    <property type="entry name" value="MutL_Trans_MLH1"/>
    <property type="match status" value="1"/>
</dbReference>
<dbReference type="PANTHER" id="PTHR10073:SF12">
    <property type="entry name" value="DNA MISMATCH REPAIR PROTEIN MLH1"/>
    <property type="match status" value="1"/>
</dbReference>
<feature type="domain" description="DNA mismatch repair protein S5" evidence="7">
    <location>
        <begin position="96"/>
        <end position="215"/>
    </location>
</feature>
<dbReference type="InterPro" id="IPR020568">
    <property type="entry name" value="Ribosomal_Su5_D2-typ_SF"/>
</dbReference>
<dbReference type="Gene3D" id="3.30.565.10">
    <property type="entry name" value="Histidine kinase-like ATPase, C-terminal domain"/>
    <property type="match status" value="1"/>
</dbReference>
<comment type="subcellular location">
    <subcellularLocation>
        <location evidence="1">Nucleus</location>
    </subcellularLocation>
</comment>
<feature type="compositionally biased region" description="Acidic residues" evidence="6">
    <location>
        <begin position="591"/>
        <end position="601"/>
    </location>
</feature>
<feature type="non-terminal residue" evidence="8">
    <location>
        <position position="663"/>
    </location>
</feature>
<evidence type="ECO:0000259" key="7">
    <source>
        <dbReference type="SMART" id="SM01340"/>
    </source>
</evidence>
<name>A0AAD4H3G8_9FUNG</name>
<keyword evidence="4" id="KW-0234">DNA repair</keyword>
<sequence length="663" mass="74055">ASYSDGVIIPAKPGGAAEPKPCAGNNGTQISAEDLFYNVPTRRKALKNAAEEYNRILDVVNRYAIHNEGVSFTCRKIGSNTPDVHTTTSAAVVDNIRHIYGSSVANELLSLEKSYPAYPLKIKGWISNANYNVKKFVILLFINHRSVESPAIRKAVEAVYATYLPKNTHPWVYLSLEMDPRNVDVNVHPTKREVHFMNEEEVIATICEAIQDRLGDANVSRNFLTQTLLPQVSAKSRVEDGSKKQAPKVYEYNQVRTDSRAQTLDSFLVSASPYTISNSSSHKRVKVGVDIIEGDQEMDIDNADEQSDGDGFVDEDAGVEGGSPLSSGTPGSLLNKIGQFKRDPLKKAGENGGNQIQGRSSSSGSGSQRTRGQSLQSAFRTKAPRVEVKLTSVLHLRDEVKKQGHPILTPIFANHTFVGILDNQRGLIQNELALYLVNYEAISEELFYQICLRDFSNFGYIRLSSPVLIKDMVRMALDDEQELMEKDEWPEELKPKDEIAQTVANTLVARKDMLKEYFSICITDDGKLSAIPMMVKGYVPNLEKLSDFLWRLGSEIDWTSEKGCFQTLARELAIFYSTQPERVEDPFTDSQGDDGQDEIDGEPDHDKKTPQEVQDAQFQHMVSSLIFPAFKKHFIPPKALIEKSGMVVQVAQVKDLYKVFERC</sequence>
<dbReference type="SUPFAM" id="SSF55874">
    <property type="entry name" value="ATPase domain of HSP90 chaperone/DNA topoisomerase II/histidine kinase"/>
    <property type="match status" value="1"/>
</dbReference>
<dbReference type="InterPro" id="IPR002099">
    <property type="entry name" value="MutL/Mlh/PMS"/>
</dbReference>
<feature type="region of interest" description="Disordered" evidence="6">
    <location>
        <begin position="296"/>
        <end position="380"/>
    </location>
</feature>
<feature type="compositionally biased region" description="Acidic residues" evidence="6">
    <location>
        <begin position="296"/>
        <end position="318"/>
    </location>
</feature>
<evidence type="ECO:0000313" key="8">
    <source>
        <dbReference type="EMBL" id="KAG0271738.1"/>
    </source>
</evidence>
<protein>
    <submittedName>
        <fullName evidence="8">DNA mismatch repair protein</fullName>
    </submittedName>
</protein>
<keyword evidence="3" id="KW-0227">DNA damage</keyword>
<dbReference type="PANTHER" id="PTHR10073">
    <property type="entry name" value="DNA MISMATCH REPAIR PROTEIN MLH, PMS, MUTL"/>
    <property type="match status" value="1"/>
</dbReference>
<feature type="compositionally biased region" description="Low complexity" evidence="6">
    <location>
        <begin position="353"/>
        <end position="377"/>
    </location>
</feature>
<comment type="caution">
    <text evidence="8">The sequence shown here is derived from an EMBL/GenBank/DDBJ whole genome shotgun (WGS) entry which is preliminary data.</text>
</comment>
<dbReference type="FunFam" id="3.30.230.10:FF:000014">
    <property type="entry name" value="DNA mismatch repair protein Mlh1"/>
    <property type="match status" value="1"/>
</dbReference>
<evidence type="ECO:0000256" key="6">
    <source>
        <dbReference type="SAM" id="MobiDB-lite"/>
    </source>
</evidence>
<evidence type="ECO:0000256" key="1">
    <source>
        <dbReference type="ARBA" id="ARBA00004123"/>
    </source>
</evidence>
<keyword evidence="9" id="KW-1185">Reference proteome</keyword>
<proteinExistence type="inferred from homology"/>
<dbReference type="GO" id="GO:0005524">
    <property type="term" value="F:ATP binding"/>
    <property type="evidence" value="ECO:0007669"/>
    <property type="project" value="InterPro"/>
</dbReference>
<dbReference type="InterPro" id="IPR038973">
    <property type="entry name" value="MutL/Mlh/Pms-like"/>
</dbReference>
<comment type="similarity">
    <text evidence="2">Belongs to the DNA mismatch repair MutL/HexB family.</text>
</comment>
<gene>
    <name evidence="8" type="primary">MLH1</name>
    <name evidence="8" type="ORF">BGZ95_000411</name>
</gene>
<dbReference type="GO" id="GO:0030983">
    <property type="term" value="F:mismatched DNA binding"/>
    <property type="evidence" value="ECO:0007669"/>
    <property type="project" value="InterPro"/>
</dbReference>
<dbReference type="SMART" id="SM01340">
    <property type="entry name" value="DNA_mis_repair"/>
    <property type="match status" value="1"/>
</dbReference>
<feature type="region of interest" description="Disordered" evidence="6">
    <location>
        <begin position="583"/>
        <end position="613"/>
    </location>
</feature>
<dbReference type="EMBL" id="JAAAIL010001073">
    <property type="protein sequence ID" value="KAG0271738.1"/>
    <property type="molecule type" value="Genomic_DNA"/>
</dbReference>
<organism evidence="8 9">
    <name type="scientific">Linnemannia exigua</name>
    <dbReference type="NCBI Taxonomy" id="604196"/>
    <lineage>
        <taxon>Eukaryota</taxon>
        <taxon>Fungi</taxon>
        <taxon>Fungi incertae sedis</taxon>
        <taxon>Mucoromycota</taxon>
        <taxon>Mortierellomycotina</taxon>
        <taxon>Mortierellomycetes</taxon>
        <taxon>Mortierellales</taxon>
        <taxon>Mortierellaceae</taxon>
        <taxon>Linnemannia</taxon>
    </lineage>
</organism>
<dbReference type="SUPFAM" id="SSF54211">
    <property type="entry name" value="Ribosomal protein S5 domain 2-like"/>
    <property type="match status" value="1"/>
</dbReference>
<keyword evidence="5" id="KW-0539">Nucleus</keyword>
<evidence type="ECO:0000256" key="4">
    <source>
        <dbReference type="ARBA" id="ARBA00023204"/>
    </source>
</evidence>
<dbReference type="GO" id="GO:0140664">
    <property type="term" value="F:ATP-dependent DNA damage sensor activity"/>
    <property type="evidence" value="ECO:0007669"/>
    <property type="project" value="InterPro"/>
</dbReference>
<dbReference type="Proteomes" id="UP001194580">
    <property type="component" value="Unassembled WGS sequence"/>
</dbReference>
<dbReference type="InterPro" id="IPR032189">
    <property type="entry name" value="Mlh1_C"/>
</dbReference>
<dbReference type="Pfam" id="PF16413">
    <property type="entry name" value="Mlh1_C"/>
    <property type="match status" value="1"/>
</dbReference>
<dbReference type="GO" id="GO:0016887">
    <property type="term" value="F:ATP hydrolysis activity"/>
    <property type="evidence" value="ECO:0007669"/>
    <property type="project" value="InterPro"/>
</dbReference>
<reference evidence="8" key="1">
    <citation type="journal article" date="2020" name="Fungal Divers.">
        <title>Resolving the Mortierellaceae phylogeny through synthesis of multi-gene phylogenetics and phylogenomics.</title>
        <authorList>
            <person name="Vandepol N."/>
            <person name="Liber J."/>
            <person name="Desiro A."/>
            <person name="Na H."/>
            <person name="Kennedy M."/>
            <person name="Barry K."/>
            <person name="Grigoriev I.V."/>
            <person name="Miller A.N."/>
            <person name="O'Donnell K."/>
            <person name="Stajich J.E."/>
            <person name="Bonito G."/>
        </authorList>
    </citation>
    <scope>NUCLEOTIDE SEQUENCE</scope>
    <source>
        <strain evidence="8">NRRL 28262</strain>
    </source>
</reference>
<evidence type="ECO:0000256" key="2">
    <source>
        <dbReference type="ARBA" id="ARBA00006082"/>
    </source>
</evidence>
<dbReference type="InterPro" id="IPR014721">
    <property type="entry name" value="Ribsml_uS5_D2-typ_fold_subgr"/>
</dbReference>
<dbReference type="Pfam" id="PF01119">
    <property type="entry name" value="DNA_mis_repair"/>
    <property type="match status" value="1"/>
</dbReference>
<dbReference type="GO" id="GO:0032389">
    <property type="term" value="C:MutLalpha complex"/>
    <property type="evidence" value="ECO:0007669"/>
    <property type="project" value="TreeGrafter"/>
</dbReference>
<evidence type="ECO:0000256" key="5">
    <source>
        <dbReference type="ARBA" id="ARBA00023242"/>
    </source>
</evidence>
<evidence type="ECO:0000313" key="9">
    <source>
        <dbReference type="Proteomes" id="UP001194580"/>
    </source>
</evidence>
<feature type="compositionally biased region" description="Low complexity" evidence="6">
    <location>
        <begin position="322"/>
        <end position="334"/>
    </location>
</feature>
<evidence type="ECO:0000256" key="3">
    <source>
        <dbReference type="ARBA" id="ARBA00022763"/>
    </source>
</evidence>
<dbReference type="GO" id="GO:0006298">
    <property type="term" value="P:mismatch repair"/>
    <property type="evidence" value="ECO:0007669"/>
    <property type="project" value="InterPro"/>
</dbReference>
<dbReference type="Gene3D" id="3.30.230.10">
    <property type="match status" value="1"/>
</dbReference>
<feature type="compositionally biased region" description="Basic and acidic residues" evidence="6">
    <location>
        <begin position="340"/>
        <end position="349"/>
    </location>
</feature>
<dbReference type="AlphaFoldDB" id="A0AAD4H3G8"/>
<dbReference type="NCBIfam" id="TIGR00585">
    <property type="entry name" value="mutl"/>
    <property type="match status" value="1"/>
</dbReference>
<accession>A0AAD4H3G8</accession>
<dbReference type="InterPro" id="IPR036890">
    <property type="entry name" value="HATPase_C_sf"/>
</dbReference>
<dbReference type="InterPro" id="IPR013507">
    <property type="entry name" value="DNA_mismatch_S5_2-like"/>
</dbReference>